<evidence type="ECO:0000259" key="5">
    <source>
        <dbReference type="PROSITE" id="PS50977"/>
    </source>
</evidence>
<dbReference type="InterPro" id="IPR001647">
    <property type="entry name" value="HTH_TetR"/>
</dbReference>
<dbReference type="PANTHER" id="PTHR30055">
    <property type="entry name" value="HTH-TYPE TRANSCRIPTIONAL REGULATOR RUTR"/>
    <property type="match status" value="1"/>
</dbReference>
<dbReference type="PANTHER" id="PTHR30055:SF148">
    <property type="entry name" value="TETR-FAMILY TRANSCRIPTIONAL REGULATOR"/>
    <property type="match status" value="1"/>
</dbReference>
<feature type="domain" description="HTH tetR-type" evidence="5">
    <location>
        <begin position="13"/>
        <end position="73"/>
    </location>
</feature>
<dbReference type="Gene3D" id="1.10.10.60">
    <property type="entry name" value="Homeodomain-like"/>
    <property type="match status" value="1"/>
</dbReference>
<reference evidence="6 7" key="1">
    <citation type="submission" date="2020-10" db="EMBL/GenBank/DDBJ databases">
        <title>Ca. Dormibacterota MAGs.</title>
        <authorList>
            <person name="Montgomery K."/>
        </authorList>
    </citation>
    <scope>NUCLEOTIDE SEQUENCE [LARGE SCALE GENOMIC DNA]</scope>
    <source>
        <strain evidence="6">SC8811_S16_3</strain>
    </source>
</reference>
<feature type="DNA-binding region" description="H-T-H motif" evidence="4">
    <location>
        <begin position="36"/>
        <end position="55"/>
    </location>
</feature>
<organism evidence="6 7">
    <name type="scientific">Candidatus Dormiibacter inghamiae</name>
    <dbReference type="NCBI Taxonomy" id="3127013"/>
    <lineage>
        <taxon>Bacteria</taxon>
        <taxon>Bacillati</taxon>
        <taxon>Candidatus Dormiibacterota</taxon>
        <taxon>Candidatus Dormibacteria</taxon>
        <taxon>Candidatus Dormibacterales</taxon>
        <taxon>Candidatus Dormibacteraceae</taxon>
        <taxon>Candidatus Dormiibacter</taxon>
    </lineage>
</organism>
<evidence type="ECO:0000256" key="2">
    <source>
        <dbReference type="ARBA" id="ARBA00023125"/>
    </source>
</evidence>
<dbReference type="PROSITE" id="PS01081">
    <property type="entry name" value="HTH_TETR_1"/>
    <property type="match status" value="1"/>
</dbReference>
<dbReference type="EMBL" id="JAEKNQ010000050">
    <property type="protein sequence ID" value="MBJ7604039.1"/>
    <property type="molecule type" value="Genomic_DNA"/>
</dbReference>
<dbReference type="Pfam" id="PF00440">
    <property type="entry name" value="TetR_N"/>
    <property type="match status" value="1"/>
</dbReference>
<evidence type="ECO:0000256" key="4">
    <source>
        <dbReference type="PROSITE-ProRule" id="PRU00335"/>
    </source>
</evidence>
<accession>A0A934NEL4</accession>
<evidence type="ECO:0000313" key="7">
    <source>
        <dbReference type="Proteomes" id="UP000620075"/>
    </source>
</evidence>
<comment type="caution">
    <text evidence="6">The sequence shown here is derived from an EMBL/GenBank/DDBJ whole genome shotgun (WGS) entry which is preliminary data.</text>
</comment>
<sequence length="199" mass="20920">MSASLTSGRPREARIDAAIQEAIHELLAREGYAGTTIERVAAQAGVGRGAVYRRWRSKAEMVFAVVVHSADLPNPVDSGTLEGDLVALAERIADLAGTDQARAAFPGLAAEMGADPELASTLGDGLFAAERHYVALILERACGRGELGPGADPELVRRLLVGPIAFTPLCAPRERGQPSAVARLVSAGLIATHPPEKRR</sequence>
<evidence type="ECO:0000313" key="6">
    <source>
        <dbReference type="EMBL" id="MBJ7604039.1"/>
    </source>
</evidence>
<dbReference type="SUPFAM" id="SSF46689">
    <property type="entry name" value="Homeodomain-like"/>
    <property type="match status" value="1"/>
</dbReference>
<keyword evidence="2 4" id="KW-0238">DNA-binding</keyword>
<dbReference type="InterPro" id="IPR023772">
    <property type="entry name" value="DNA-bd_HTH_TetR-type_CS"/>
</dbReference>
<dbReference type="GO" id="GO:0000976">
    <property type="term" value="F:transcription cis-regulatory region binding"/>
    <property type="evidence" value="ECO:0007669"/>
    <property type="project" value="TreeGrafter"/>
</dbReference>
<dbReference type="RefSeq" id="WP_338180993.1">
    <property type="nucleotide sequence ID" value="NZ_JAEKNQ010000050.1"/>
</dbReference>
<evidence type="ECO:0000256" key="3">
    <source>
        <dbReference type="ARBA" id="ARBA00023163"/>
    </source>
</evidence>
<dbReference type="InterPro" id="IPR009057">
    <property type="entry name" value="Homeodomain-like_sf"/>
</dbReference>
<gene>
    <name evidence="6" type="ORF">JF888_12730</name>
</gene>
<name>A0A934NEL4_9BACT</name>
<dbReference type="SUPFAM" id="SSF48498">
    <property type="entry name" value="Tetracyclin repressor-like, C-terminal domain"/>
    <property type="match status" value="1"/>
</dbReference>
<dbReference type="PRINTS" id="PR00455">
    <property type="entry name" value="HTHTETR"/>
</dbReference>
<dbReference type="Pfam" id="PF16859">
    <property type="entry name" value="TetR_C_11"/>
    <property type="match status" value="1"/>
</dbReference>
<evidence type="ECO:0000256" key="1">
    <source>
        <dbReference type="ARBA" id="ARBA00023015"/>
    </source>
</evidence>
<dbReference type="PROSITE" id="PS50977">
    <property type="entry name" value="HTH_TETR_2"/>
    <property type="match status" value="1"/>
</dbReference>
<proteinExistence type="predicted"/>
<keyword evidence="1" id="KW-0805">Transcription regulation</keyword>
<keyword evidence="3" id="KW-0804">Transcription</keyword>
<dbReference type="InterPro" id="IPR050109">
    <property type="entry name" value="HTH-type_TetR-like_transc_reg"/>
</dbReference>
<dbReference type="InterPro" id="IPR036271">
    <property type="entry name" value="Tet_transcr_reg_TetR-rel_C_sf"/>
</dbReference>
<dbReference type="InterPro" id="IPR011075">
    <property type="entry name" value="TetR_C"/>
</dbReference>
<dbReference type="Gene3D" id="1.10.357.10">
    <property type="entry name" value="Tetracycline Repressor, domain 2"/>
    <property type="match status" value="1"/>
</dbReference>
<dbReference type="Proteomes" id="UP000620075">
    <property type="component" value="Unassembled WGS sequence"/>
</dbReference>
<dbReference type="GO" id="GO:0003700">
    <property type="term" value="F:DNA-binding transcription factor activity"/>
    <property type="evidence" value="ECO:0007669"/>
    <property type="project" value="TreeGrafter"/>
</dbReference>
<dbReference type="AlphaFoldDB" id="A0A934NEL4"/>
<protein>
    <submittedName>
        <fullName evidence="6">TetR/AcrR family transcriptional regulator</fullName>
    </submittedName>
</protein>